<keyword evidence="8" id="KW-1185">Reference proteome</keyword>
<protein>
    <submittedName>
        <fullName evidence="7">RNA pyrophosphohydrolase</fullName>
    </submittedName>
</protein>
<dbReference type="AlphaFoldDB" id="A0A2Z3RXE2"/>
<dbReference type="OrthoDB" id="9804442at2"/>
<keyword evidence="3 5" id="KW-0378">Hydrolase</keyword>
<dbReference type="RefSeq" id="WP_110233335.1">
    <property type="nucleotide sequence ID" value="NZ_CP023994.1"/>
</dbReference>
<dbReference type="PANTHER" id="PTHR43046:SF12">
    <property type="entry name" value="GDP-MANNOSE MANNOSYL HYDROLASE"/>
    <property type="match status" value="1"/>
</dbReference>
<gene>
    <name evidence="7" type="ORF">AURMO_00845</name>
</gene>
<dbReference type="SUPFAM" id="SSF55811">
    <property type="entry name" value="Nudix"/>
    <property type="match status" value="1"/>
</dbReference>
<dbReference type="InterPro" id="IPR015797">
    <property type="entry name" value="NUDIX_hydrolase-like_dom_sf"/>
</dbReference>
<evidence type="ECO:0000256" key="1">
    <source>
        <dbReference type="ARBA" id="ARBA00001946"/>
    </source>
</evidence>
<name>A0A2Z3RXE2_9MICO</name>
<dbReference type="PROSITE" id="PS00893">
    <property type="entry name" value="NUDIX_BOX"/>
    <property type="match status" value="1"/>
</dbReference>
<proteinExistence type="inferred from homology"/>
<dbReference type="PRINTS" id="PR00502">
    <property type="entry name" value="NUDIXFAMILY"/>
</dbReference>
<organism evidence="7 8">
    <name type="scientific">Aurantimicrobium photophilum</name>
    <dbReference type="NCBI Taxonomy" id="1987356"/>
    <lineage>
        <taxon>Bacteria</taxon>
        <taxon>Bacillati</taxon>
        <taxon>Actinomycetota</taxon>
        <taxon>Actinomycetes</taxon>
        <taxon>Micrococcales</taxon>
        <taxon>Microbacteriaceae</taxon>
        <taxon>Aurantimicrobium</taxon>
    </lineage>
</organism>
<keyword evidence="4" id="KW-0460">Magnesium</keyword>
<comment type="cofactor">
    <cofactor evidence="1">
        <name>Mg(2+)</name>
        <dbReference type="ChEBI" id="CHEBI:18420"/>
    </cofactor>
</comment>
<evidence type="ECO:0000259" key="6">
    <source>
        <dbReference type="PROSITE" id="PS51462"/>
    </source>
</evidence>
<dbReference type="InterPro" id="IPR020476">
    <property type="entry name" value="Nudix_hydrolase"/>
</dbReference>
<dbReference type="PROSITE" id="PS51462">
    <property type="entry name" value="NUDIX"/>
    <property type="match status" value="1"/>
</dbReference>
<dbReference type="GO" id="GO:0016787">
    <property type="term" value="F:hydrolase activity"/>
    <property type="evidence" value="ECO:0007669"/>
    <property type="project" value="UniProtKB-KW"/>
</dbReference>
<comment type="similarity">
    <text evidence="2 5">Belongs to the Nudix hydrolase family.</text>
</comment>
<evidence type="ECO:0000256" key="4">
    <source>
        <dbReference type="ARBA" id="ARBA00022842"/>
    </source>
</evidence>
<dbReference type="Proteomes" id="UP000246894">
    <property type="component" value="Chromosome"/>
</dbReference>
<evidence type="ECO:0000313" key="8">
    <source>
        <dbReference type="Proteomes" id="UP000246894"/>
    </source>
</evidence>
<evidence type="ECO:0000256" key="5">
    <source>
        <dbReference type="RuleBase" id="RU003476"/>
    </source>
</evidence>
<sequence>MARPAHRRVSRVVLLDENDRFLLLLTASPRLQIPVVRWLTPGGGVEDHESHAEGAIRELFEETGLRVDSVGEPIWSIEGQSIFNDGHVQSTYSEYFVVRTTSFELTNENWMDNEFVDITDVRWWTVEELQSSGEKYSPEPLLEVIQLAIERSRTN</sequence>
<dbReference type="Pfam" id="PF00293">
    <property type="entry name" value="NUDIX"/>
    <property type="match status" value="1"/>
</dbReference>
<feature type="domain" description="Nudix hydrolase" evidence="6">
    <location>
        <begin position="5"/>
        <end position="146"/>
    </location>
</feature>
<dbReference type="KEGG" id="aum:AURMO_00845"/>
<dbReference type="Gene3D" id="3.90.79.10">
    <property type="entry name" value="Nucleoside Triphosphate Pyrophosphohydrolase"/>
    <property type="match status" value="1"/>
</dbReference>
<dbReference type="InterPro" id="IPR020084">
    <property type="entry name" value="NUDIX_hydrolase_CS"/>
</dbReference>
<dbReference type="PANTHER" id="PTHR43046">
    <property type="entry name" value="GDP-MANNOSE MANNOSYL HYDROLASE"/>
    <property type="match status" value="1"/>
</dbReference>
<reference evidence="7 8" key="1">
    <citation type="submission" date="2017-10" db="EMBL/GenBank/DDBJ databases">
        <title>Genome of an Actinobacterium that displays light-enhanced growth.</title>
        <authorList>
            <person name="Maresca J.A."/>
            <person name="Hempel P."/>
            <person name="Shevchenko O."/>
            <person name="Miller K.J."/>
            <person name="Hahn M.W."/>
        </authorList>
    </citation>
    <scope>NUCLEOTIDE SEQUENCE [LARGE SCALE GENOMIC DNA]</scope>
    <source>
        <strain evidence="7 8">MWH-Mo1</strain>
    </source>
</reference>
<dbReference type="CDD" id="cd04685">
    <property type="entry name" value="NUDIX_Hydrolase"/>
    <property type="match status" value="1"/>
</dbReference>
<dbReference type="InterPro" id="IPR000086">
    <property type="entry name" value="NUDIX_hydrolase_dom"/>
</dbReference>
<evidence type="ECO:0000256" key="3">
    <source>
        <dbReference type="ARBA" id="ARBA00022801"/>
    </source>
</evidence>
<evidence type="ECO:0000313" key="7">
    <source>
        <dbReference type="EMBL" id="AWR21449.1"/>
    </source>
</evidence>
<dbReference type="EMBL" id="CP023994">
    <property type="protein sequence ID" value="AWR21449.1"/>
    <property type="molecule type" value="Genomic_DNA"/>
</dbReference>
<accession>A0A2Z3RXE2</accession>
<evidence type="ECO:0000256" key="2">
    <source>
        <dbReference type="ARBA" id="ARBA00005582"/>
    </source>
</evidence>